<name>A0A5B9ILT7_9STRA</name>
<organism evidence="9">
    <name type="scientific">Cafileria marina</name>
    <dbReference type="NCBI Taxonomy" id="2557541"/>
    <lineage>
        <taxon>Eukaryota</taxon>
        <taxon>Sar</taxon>
        <taxon>Stramenopiles</taxon>
        <taxon>Bigyra</taxon>
        <taxon>Opalozoa</taxon>
        <taxon>Bicosoecida</taxon>
        <taxon>Cafileria</taxon>
    </lineage>
</organism>
<keyword evidence="7 9" id="KW-0496">Mitochondrion</keyword>
<comment type="catalytic activity">
    <reaction evidence="7">
        <text>a ubiquinone + NADH + 5 H(+)(in) = a ubiquinol + NAD(+) + 4 H(+)(out)</text>
        <dbReference type="Rhea" id="RHEA:29091"/>
        <dbReference type="Rhea" id="RHEA-COMP:9565"/>
        <dbReference type="Rhea" id="RHEA-COMP:9566"/>
        <dbReference type="ChEBI" id="CHEBI:15378"/>
        <dbReference type="ChEBI" id="CHEBI:16389"/>
        <dbReference type="ChEBI" id="CHEBI:17976"/>
        <dbReference type="ChEBI" id="CHEBI:57540"/>
        <dbReference type="ChEBI" id="CHEBI:57945"/>
        <dbReference type="EC" id="7.1.1.2"/>
    </reaction>
</comment>
<evidence type="ECO:0000256" key="5">
    <source>
        <dbReference type="ARBA" id="ARBA00022989"/>
    </source>
</evidence>
<dbReference type="AlphaFoldDB" id="A0A5B9ILT7"/>
<evidence type="ECO:0000256" key="2">
    <source>
        <dbReference type="ARBA" id="ARBA00004141"/>
    </source>
</evidence>
<comment type="similarity">
    <text evidence="3 7">Belongs to the complex I subunit 4 family.</text>
</comment>
<accession>A0A5B9ILT7</accession>
<dbReference type="GO" id="GO:0015990">
    <property type="term" value="P:electron transport coupled proton transport"/>
    <property type="evidence" value="ECO:0007669"/>
    <property type="project" value="TreeGrafter"/>
</dbReference>
<evidence type="ECO:0000256" key="4">
    <source>
        <dbReference type="ARBA" id="ARBA00022692"/>
    </source>
</evidence>
<feature type="transmembrane region" description="Helical" evidence="7">
    <location>
        <begin position="340"/>
        <end position="360"/>
    </location>
</feature>
<dbReference type="EMBL" id="MK702077">
    <property type="protein sequence ID" value="QEF30269.1"/>
    <property type="molecule type" value="Genomic_DNA"/>
</dbReference>
<feature type="transmembrane region" description="Helical" evidence="7">
    <location>
        <begin position="17"/>
        <end position="35"/>
    </location>
</feature>
<feature type="transmembrane region" description="Helical" evidence="7">
    <location>
        <begin position="408"/>
        <end position="425"/>
    </location>
</feature>
<feature type="transmembrane region" description="Helical" evidence="7">
    <location>
        <begin position="309"/>
        <end position="328"/>
    </location>
</feature>
<keyword evidence="4 7" id="KW-0812">Transmembrane</keyword>
<dbReference type="Pfam" id="PF00361">
    <property type="entry name" value="Proton_antipo_M"/>
    <property type="match status" value="1"/>
</dbReference>
<feature type="transmembrane region" description="Helical" evidence="7">
    <location>
        <begin position="205"/>
        <end position="227"/>
    </location>
</feature>
<feature type="transmembrane region" description="Helical" evidence="7">
    <location>
        <begin position="445"/>
        <end position="466"/>
    </location>
</feature>
<evidence type="ECO:0000256" key="7">
    <source>
        <dbReference type="RuleBase" id="RU003297"/>
    </source>
</evidence>
<dbReference type="GO" id="GO:0042773">
    <property type="term" value="P:ATP synthesis coupled electron transport"/>
    <property type="evidence" value="ECO:0007669"/>
    <property type="project" value="InterPro"/>
</dbReference>
<evidence type="ECO:0000259" key="8">
    <source>
        <dbReference type="Pfam" id="PF00361"/>
    </source>
</evidence>
<keyword evidence="6 7" id="KW-0472">Membrane</keyword>
<feature type="transmembrane region" description="Helical" evidence="7">
    <location>
        <begin position="151"/>
        <end position="169"/>
    </location>
</feature>
<keyword evidence="7" id="KW-0249">Electron transport</keyword>
<dbReference type="GO" id="GO:0048039">
    <property type="term" value="F:ubiquinone binding"/>
    <property type="evidence" value="ECO:0007669"/>
    <property type="project" value="TreeGrafter"/>
</dbReference>
<comment type="subcellular location">
    <subcellularLocation>
        <location evidence="2">Membrane</location>
        <topology evidence="2">Multi-pass membrane protein</topology>
    </subcellularLocation>
    <subcellularLocation>
        <location evidence="7">Mitochondrion membrane</location>
        <topology evidence="7">Multi-pass membrane protein</topology>
    </subcellularLocation>
</comment>
<dbReference type="PANTHER" id="PTHR43507">
    <property type="entry name" value="NADH-UBIQUINONE OXIDOREDUCTASE CHAIN 4"/>
    <property type="match status" value="1"/>
</dbReference>
<evidence type="ECO:0000313" key="9">
    <source>
        <dbReference type="EMBL" id="QEF30269.1"/>
    </source>
</evidence>
<feature type="transmembrane region" description="Helical" evidence="7">
    <location>
        <begin position="41"/>
        <end position="60"/>
    </location>
</feature>
<feature type="transmembrane region" description="Helical" evidence="7">
    <location>
        <begin position="366"/>
        <end position="388"/>
    </location>
</feature>
<dbReference type="InterPro" id="IPR001750">
    <property type="entry name" value="ND/Mrp_TM"/>
</dbReference>
<evidence type="ECO:0000256" key="6">
    <source>
        <dbReference type="ARBA" id="ARBA00023136"/>
    </source>
</evidence>
<geneLocation type="mitochondrion" evidence="9"/>
<dbReference type="EC" id="7.1.1.2" evidence="7"/>
<keyword evidence="7" id="KW-0830">Ubiquinone</keyword>
<gene>
    <name evidence="9" type="primary">nad4</name>
</gene>
<reference evidence="9" key="1">
    <citation type="journal article" date="2019" name="Microorganisms">
        <title>Morphology, Ultrastructure, and Mitochondrial Genome of the Marine Non-Photosynthetic Bicosoecid Cafileria marina Gen. et sp. nov.</title>
        <authorList>
            <person name="Jirsova D."/>
            <person name="Fussy Z."/>
            <person name="Richtova J."/>
            <person name="Gruber A."/>
            <person name="Obornik M."/>
        </authorList>
    </citation>
    <scope>NUCLEOTIDE SEQUENCE</scope>
    <source>
        <strain evidence="9">Kf007</strain>
    </source>
</reference>
<dbReference type="InterPro" id="IPR003918">
    <property type="entry name" value="NADH_UbQ_OxRdtase"/>
</dbReference>
<dbReference type="NCBIfam" id="TIGR01972">
    <property type="entry name" value="NDH_I_M"/>
    <property type="match status" value="1"/>
</dbReference>
<dbReference type="PANTHER" id="PTHR43507:SF1">
    <property type="entry name" value="NADH-UBIQUINONE OXIDOREDUCTASE CHAIN 4"/>
    <property type="match status" value="1"/>
</dbReference>
<feature type="transmembrane region" description="Helical" evidence="7">
    <location>
        <begin position="487"/>
        <end position="505"/>
    </location>
</feature>
<feature type="transmembrane region" description="Helical" evidence="7">
    <location>
        <begin position="247"/>
        <end position="269"/>
    </location>
</feature>
<dbReference type="GO" id="GO:0003954">
    <property type="term" value="F:NADH dehydrogenase activity"/>
    <property type="evidence" value="ECO:0007669"/>
    <property type="project" value="TreeGrafter"/>
</dbReference>
<keyword evidence="7" id="KW-0679">Respiratory chain</keyword>
<dbReference type="GO" id="GO:0031966">
    <property type="term" value="C:mitochondrial membrane"/>
    <property type="evidence" value="ECO:0007669"/>
    <property type="project" value="UniProtKB-SubCell"/>
</dbReference>
<evidence type="ECO:0000256" key="3">
    <source>
        <dbReference type="ARBA" id="ARBA00009025"/>
    </source>
</evidence>
<comment type="function">
    <text evidence="7">Core subunit of the mitochondrial membrane respiratory chain NADH dehydrogenase (Complex I) which catalyzes electron transfer from NADH through the respiratory chain, using ubiquinone as an electron acceptor. Essential for the catalytic activity and assembly of complex I.</text>
</comment>
<dbReference type="InterPro" id="IPR010227">
    <property type="entry name" value="NADH_Q_OxRdtase_chainM/4"/>
</dbReference>
<dbReference type="GO" id="GO:0008137">
    <property type="term" value="F:NADH dehydrogenase (ubiquinone) activity"/>
    <property type="evidence" value="ECO:0007669"/>
    <property type="project" value="UniProtKB-UniRule"/>
</dbReference>
<evidence type="ECO:0000256" key="1">
    <source>
        <dbReference type="ARBA" id="ARBA00003257"/>
    </source>
</evidence>
<keyword evidence="7" id="KW-0520">NAD</keyword>
<keyword evidence="7" id="KW-0813">Transport</keyword>
<feature type="transmembrane region" description="Helical" evidence="7">
    <location>
        <begin position="72"/>
        <end position="91"/>
    </location>
</feature>
<proteinExistence type="inferred from homology"/>
<feature type="transmembrane region" description="Helical" evidence="7">
    <location>
        <begin position="175"/>
        <end position="193"/>
    </location>
</feature>
<dbReference type="PRINTS" id="PR01437">
    <property type="entry name" value="NUOXDRDTASE4"/>
</dbReference>
<dbReference type="RefSeq" id="YP_009688845.1">
    <property type="nucleotide sequence ID" value="NC_044635.1"/>
</dbReference>
<feature type="transmembrane region" description="Helical" evidence="7">
    <location>
        <begin position="276"/>
        <end position="297"/>
    </location>
</feature>
<feature type="transmembrane region" description="Helical" evidence="7">
    <location>
        <begin position="111"/>
        <end position="139"/>
    </location>
</feature>
<protein>
    <recommendedName>
        <fullName evidence="7">NADH-ubiquinone oxidoreductase chain 4</fullName>
        <ecNumber evidence="7">7.1.1.2</ecNumber>
    </recommendedName>
</protein>
<sequence>MNFYPNLLIDKIKNQNFLKYEFIFSLIFNLSLILILDFLNINLLFFILIFPLINIFIIYCCKNFSNKTIHKIALNSSATLIILSIWLWLFFDQNLNSFFSQKFSIFLIPSLHFDILLGIDGISLLFILLTNLFIYLCIYSLPHYQKKFHEIIIYLFILQWSVLAAFSVLDLFGFFIFFETTLIPIYFIVLIWGSRERKVRASYLISIYTLFGSIFMFFTIMYLYSKVGTTNYIHLLEIEFVKQDQKLLWLCFFIAFSAKIPIFPLHIWLPEAHVEAPTIGSVLLAVLLLKLGTYGILRFCLPLFPYGTLSHSCWVNILAIISVVYTSLIAIRQIDLKKIIAYSSVGHMNVVLLGIITLNVDNLQGAIFQMLSHGIVSGALFFCVGSFYKRYKVRSLKYFGGFMRTYPVLSVFFLIFSLANISFPGTSSFVGEFVILLGLLGNNSLIVFLASINMITGAVYTLWSYNRIAFGNFKNQMLKKNLDLDRIENYIFLILLYFLILMGIFPNTFFDYLQLNCSWIIEYAKLRSL</sequence>
<keyword evidence="5 7" id="KW-1133">Transmembrane helix</keyword>
<dbReference type="GeneID" id="41791388"/>
<comment type="function">
    <text evidence="1">Core subunit of the mitochondrial membrane respiratory chain NADH dehydrogenase (Complex I) that is believed to belong to the minimal assembly required for catalysis. Complex I functions in the transfer of electrons from NADH to the respiratory chain. The immediate electron acceptor for the enzyme is believed to be ubiquinone.</text>
</comment>
<feature type="domain" description="NADH:quinone oxidoreductase/Mrp antiporter transmembrane" evidence="8">
    <location>
        <begin position="170"/>
        <end position="451"/>
    </location>
</feature>